<dbReference type="SFLD" id="SFLDS00003">
    <property type="entry name" value="Haloacid_Dehalogenase"/>
    <property type="match status" value="1"/>
</dbReference>
<dbReference type="InterPro" id="IPR000150">
    <property type="entry name" value="Cof"/>
</dbReference>
<dbReference type="AlphaFoldDB" id="A0A0R2CPQ5"/>
<dbReference type="STRING" id="1423802.FC56_GL000325"/>
<dbReference type="SFLD" id="SFLDG01140">
    <property type="entry name" value="C2.B:_Phosphomannomutase_and_P"/>
    <property type="match status" value="1"/>
</dbReference>
<organism evidence="1 2">
    <name type="scientific">Lentilactobacillus senioris DSM 24302 = JCM 17472</name>
    <dbReference type="NCBI Taxonomy" id="1423802"/>
    <lineage>
        <taxon>Bacteria</taxon>
        <taxon>Bacillati</taxon>
        <taxon>Bacillota</taxon>
        <taxon>Bacilli</taxon>
        <taxon>Lactobacillales</taxon>
        <taxon>Lactobacillaceae</taxon>
        <taxon>Lentilactobacillus</taxon>
    </lineage>
</organism>
<dbReference type="InterPro" id="IPR023214">
    <property type="entry name" value="HAD_sf"/>
</dbReference>
<gene>
    <name evidence="1" type="ORF">FC56_GL000325</name>
</gene>
<dbReference type="SUPFAM" id="SSF56784">
    <property type="entry name" value="HAD-like"/>
    <property type="match status" value="1"/>
</dbReference>
<dbReference type="Proteomes" id="UP000051256">
    <property type="component" value="Unassembled WGS sequence"/>
</dbReference>
<dbReference type="Gene3D" id="3.30.1240.10">
    <property type="match status" value="1"/>
</dbReference>
<dbReference type="PATRIC" id="fig|1423802.4.peg.336"/>
<name>A0A0R2CPQ5_9LACO</name>
<reference evidence="1 2" key="1">
    <citation type="journal article" date="2015" name="Genome Announc.">
        <title>Expanding the biotechnology potential of lactobacilli through comparative genomics of 213 strains and associated genera.</title>
        <authorList>
            <person name="Sun Z."/>
            <person name="Harris H.M."/>
            <person name="McCann A."/>
            <person name="Guo C."/>
            <person name="Argimon S."/>
            <person name="Zhang W."/>
            <person name="Yang X."/>
            <person name="Jeffery I.B."/>
            <person name="Cooney J.C."/>
            <person name="Kagawa T.F."/>
            <person name="Liu W."/>
            <person name="Song Y."/>
            <person name="Salvetti E."/>
            <person name="Wrobel A."/>
            <person name="Rasinkangas P."/>
            <person name="Parkhill J."/>
            <person name="Rea M.C."/>
            <person name="O'Sullivan O."/>
            <person name="Ritari J."/>
            <person name="Douillard F.P."/>
            <person name="Paul Ross R."/>
            <person name="Yang R."/>
            <person name="Briner A.E."/>
            <person name="Felis G.E."/>
            <person name="de Vos W.M."/>
            <person name="Barrangou R."/>
            <person name="Klaenhammer T.R."/>
            <person name="Caufield P.W."/>
            <person name="Cui Y."/>
            <person name="Zhang H."/>
            <person name="O'Toole P.W."/>
        </authorList>
    </citation>
    <scope>NUCLEOTIDE SEQUENCE [LARGE SCALE GENOMIC DNA]</scope>
    <source>
        <strain evidence="1 2">DSM 24302</strain>
    </source>
</reference>
<dbReference type="NCBIfam" id="TIGR01484">
    <property type="entry name" value="HAD-SF-IIB"/>
    <property type="match status" value="1"/>
</dbReference>
<keyword evidence="2" id="KW-1185">Reference proteome</keyword>
<evidence type="ECO:0000313" key="2">
    <source>
        <dbReference type="Proteomes" id="UP000051256"/>
    </source>
</evidence>
<sequence>MYKALTFFDLDNTLLNAQTQVDPEVADAMHQLMSNNILPVISTGRNLFEIPHVMEATGISTVVSANGDFVVYEGKPVYEATFSNQQAKELAEYAKTFEESIVVLNDKGARINFNTEFAQGAYDSVNSTVPPVGAEEFWLANPVYMMLVMTKGHDEDYRDKFDDQFTFYRNTPSSMDIVIKGNSKSHGIQELIKNAGLEDIPTYAFGDGNNDIPMLDFVDHAVAMGNALDHVKPYAEFVTTANTDHGIVNGLKHFDLI</sequence>
<protein>
    <submittedName>
        <fullName evidence="1">HAD superfamily hydrolase</fullName>
    </submittedName>
</protein>
<dbReference type="GO" id="GO:0005829">
    <property type="term" value="C:cytosol"/>
    <property type="evidence" value="ECO:0007669"/>
    <property type="project" value="TreeGrafter"/>
</dbReference>
<dbReference type="GO" id="GO:0016791">
    <property type="term" value="F:phosphatase activity"/>
    <property type="evidence" value="ECO:0007669"/>
    <property type="project" value="TreeGrafter"/>
</dbReference>
<dbReference type="InterPro" id="IPR006379">
    <property type="entry name" value="HAD-SF_hydro_IIB"/>
</dbReference>
<keyword evidence="1" id="KW-0378">Hydrolase</keyword>
<dbReference type="GO" id="GO:0000287">
    <property type="term" value="F:magnesium ion binding"/>
    <property type="evidence" value="ECO:0007669"/>
    <property type="project" value="TreeGrafter"/>
</dbReference>
<dbReference type="NCBIfam" id="TIGR00099">
    <property type="entry name" value="Cof-subfamily"/>
    <property type="match status" value="1"/>
</dbReference>
<proteinExistence type="predicted"/>
<dbReference type="EMBL" id="AYZR01000008">
    <property type="protein sequence ID" value="KRM93608.1"/>
    <property type="molecule type" value="Genomic_DNA"/>
</dbReference>
<dbReference type="Gene3D" id="3.40.50.1000">
    <property type="entry name" value="HAD superfamily/HAD-like"/>
    <property type="match status" value="1"/>
</dbReference>
<dbReference type="InterPro" id="IPR036412">
    <property type="entry name" value="HAD-like_sf"/>
</dbReference>
<dbReference type="RefSeq" id="WP_054669067.1">
    <property type="nucleotide sequence ID" value="NZ_AYZR01000008.1"/>
</dbReference>
<evidence type="ECO:0000313" key="1">
    <source>
        <dbReference type="EMBL" id="KRM93608.1"/>
    </source>
</evidence>
<comment type="caution">
    <text evidence="1">The sequence shown here is derived from an EMBL/GenBank/DDBJ whole genome shotgun (WGS) entry which is preliminary data.</text>
</comment>
<dbReference type="PANTHER" id="PTHR10000">
    <property type="entry name" value="PHOSPHOSERINE PHOSPHATASE"/>
    <property type="match status" value="1"/>
</dbReference>
<dbReference type="Pfam" id="PF08282">
    <property type="entry name" value="Hydrolase_3"/>
    <property type="match status" value="1"/>
</dbReference>
<dbReference type="PANTHER" id="PTHR10000:SF25">
    <property type="entry name" value="PHOSPHATASE YKRA-RELATED"/>
    <property type="match status" value="1"/>
</dbReference>
<accession>A0A0R2CPQ5</accession>